<dbReference type="Gene3D" id="3.40.50.1820">
    <property type="entry name" value="alpha/beta hydrolase"/>
    <property type="match status" value="1"/>
</dbReference>
<name>A0A317EXP1_9SPHI</name>
<dbReference type="InterPro" id="IPR054409">
    <property type="entry name" value="X25_BaPul-like"/>
</dbReference>
<evidence type="ECO:0000259" key="1">
    <source>
        <dbReference type="Pfam" id="PF22058"/>
    </source>
</evidence>
<dbReference type="SUPFAM" id="SSF53474">
    <property type="entry name" value="alpha/beta-Hydrolases"/>
    <property type="match status" value="1"/>
</dbReference>
<evidence type="ECO:0000313" key="3">
    <source>
        <dbReference type="Proteomes" id="UP000245391"/>
    </source>
</evidence>
<sequence length="385" mass="44344">MPLKKMIIQMPKRHIKIFLLLIFPNILLAQIKVNLMLSIPHSASDSLFIAGNFNDWNPKNSNFCFTRKDSSTYVIQLNLPKGNQEFKITRGSWEKVESKSDGKPIANRTVNLTVDTSMDLRIENWADNFKTVKENYHFGDHVHIIDSAFFIPQLNKHRKVWIYLPKDYSKSKKRFPVIYMQDGQNLFHANPPRPDEWAVDTIMDSLIRQGLKEMIIVGIDHGGDDRLKEYNPYDSKYGKGEGKAYVSFLAETLKPYIDKNYRTQPDFKNTAIAGSSMGGLISMYAIATYPKIFGSAGVFSPAFWLAPKIYDDVTLSLPNLKNNRIFFVAGDKEGVAMVRDMKKVHDILNPDGANKNVVFLEKEDGKHTEWFWHREFVPFYKFIAQ</sequence>
<dbReference type="InterPro" id="IPR013783">
    <property type="entry name" value="Ig-like_fold"/>
</dbReference>
<accession>A0A317EXP1</accession>
<dbReference type="Pfam" id="PF00756">
    <property type="entry name" value="Esterase"/>
    <property type="match status" value="1"/>
</dbReference>
<dbReference type="EMBL" id="QGNY01000006">
    <property type="protein sequence ID" value="PWS30617.1"/>
    <property type="molecule type" value="Genomic_DNA"/>
</dbReference>
<protein>
    <submittedName>
        <fullName evidence="2">Alpha-dextran endo-1,6-alpha-glucosidase</fullName>
    </submittedName>
</protein>
<evidence type="ECO:0000313" key="2">
    <source>
        <dbReference type="EMBL" id="PWS30617.1"/>
    </source>
</evidence>
<reference evidence="3" key="1">
    <citation type="submission" date="2018-05" db="EMBL/GenBank/DDBJ databases">
        <title>Pedobacter paludis sp. nov., isolated from wetland soil.</title>
        <authorList>
            <person name="Zhang Y."/>
        </authorList>
    </citation>
    <scope>NUCLEOTIDE SEQUENCE [LARGE SCALE GENOMIC DNA]</scope>
    <source>
        <strain evidence="3">R-8</strain>
    </source>
</reference>
<dbReference type="Proteomes" id="UP000245391">
    <property type="component" value="Unassembled WGS sequence"/>
</dbReference>
<dbReference type="Pfam" id="PF22058">
    <property type="entry name" value="X25_BaPul_like"/>
    <property type="match status" value="1"/>
</dbReference>
<dbReference type="GO" id="GO:0030246">
    <property type="term" value="F:carbohydrate binding"/>
    <property type="evidence" value="ECO:0007669"/>
    <property type="project" value="InterPro"/>
</dbReference>
<dbReference type="AlphaFoldDB" id="A0A317EXP1"/>
<dbReference type="SUPFAM" id="SSF49452">
    <property type="entry name" value="Starch-binding domain-like"/>
    <property type="match status" value="1"/>
</dbReference>
<dbReference type="InterPro" id="IPR013784">
    <property type="entry name" value="Carb-bd-like_fold"/>
</dbReference>
<keyword evidence="3" id="KW-1185">Reference proteome</keyword>
<dbReference type="InterPro" id="IPR050583">
    <property type="entry name" value="Mycobacterial_A85_antigen"/>
</dbReference>
<feature type="domain" description="Amylopullulanase X25" evidence="1">
    <location>
        <begin position="51"/>
        <end position="97"/>
    </location>
</feature>
<comment type="caution">
    <text evidence="2">The sequence shown here is derived from an EMBL/GenBank/DDBJ whole genome shotgun (WGS) entry which is preliminary data.</text>
</comment>
<gene>
    <name evidence="2" type="ORF">DF947_16950</name>
</gene>
<dbReference type="PANTHER" id="PTHR48098">
    <property type="entry name" value="ENTEROCHELIN ESTERASE-RELATED"/>
    <property type="match status" value="1"/>
</dbReference>
<proteinExistence type="predicted"/>
<dbReference type="InterPro" id="IPR029058">
    <property type="entry name" value="AB_hydrolase_fold"/>
</dbReference>
<dbReference type="Gene3D" id="2.60.40.10">
    <property type="entry name" value="Immunoglobulins"/>
    <property type="match status" value="1"/>
</dbReference>
<dbReference type="InterPro" id="IPR000801">
    <property type="entry name" value="Esterase-like"/>
</dbReference>
<organism evidence="2 3">
    <name type="scientific">Pedobacter paludis</name>
    <dbReference type="NCBI Taxonomy" id="2203212"/>
    <lineage>
        <taxon>Bacteria</taxon>
        <taxon>Pseudomonadati</taxon>
        <taxon>Bacteroidota</taxon>
        <taxon>Sphingobacteriia</taxon>
        <taxon>Sphingobacteriales</taxon>
        <taxon>Sphingobacteriaceae</taxon>
        <taxon>Pedobacter</taxon>
    </lineage>
</organism>
<dbReference type="PANTHER" id="PTHR48098:SF6">
    <property type="entry name" value="FERRI-BACILLIBACTIN ESTERASE BESA"/>
    <property type="match status" value="1"/>
</dbReference>